<reference evidence="2" key="1">
    <citation type="submission" date="2024-05" db="EMBL/GenBank/DDBJ databases">
        <title>30 novel species of actinomycetes from the DSMZ collection.</title>
        <authorList>
            <person name="Nouioui I."/>
        </authorList>
    </citation>
    <scope>NUCLEOTIDE SEQUENCE</scope>
    <source>
        <strain evidence="2">DSM 41529</strain>
    </source>
</reference>
<keyword evidence="3" id="KW-1185">Reference proteome</keyword>
<feature type="compositionally biased region" description="Basic and acidic residues" evidence="1">
    <location>
        <begin position="7"/>
        <end position="20"/>
    </location>
</feature>
<feature type="compositionally biased region" description="Low complexity" evidence="1">
    <location>
        <begin position="58"/>
        <end position="69"/>
    </location>
</feature>
<evidence type="ECO:0000256" key="1">
    <source>
        <dbReference type="SAM" id="MobiDB-lite"/>
    </source>
</evidence>
<feature type="region of interest" description="Disordered" evidence="1">
    <location>
        <begin position="1"/>
        <end position="76"/>
    </location>
</feature>
<comment type="caution">
    <text evidence="2">The sequence shown here is derived from an EMBL/GenBank/DDBJ whole genome shotgun (WGS) entry which is preliminary data.</text>
</comment>
<accession>A0ABU2XCF6</accession>
<dbReference type="EMBL" id="JAVRFD010000004">
    <property type="protein sequence ID" value="MDT0543077.1"/>
    <property type="molecule type" value="Genomic_DNA"/>
</dbReference>
<sequence>MTAVDDAFPRDPATRHRAESRATQVHAAAHTTAREVSSGGHSTLRHTVGPSRPDHHSAAPATARAASVAQMSGRSA</sequence>
<evidence type="ECO:0000313" key="2">
    <source>
        <dbReference type="EMBL" id="MDT0543077.1"/>
    </source>
</evidence>
<dbReference type="RefSeq" id="WP_311723451.1">
    <property type="nucleotide sequence ID" value="NZ_JAVRFD010000004.1"/>
</dbReference>
<proteinExistence type="predicted"/>
<gene>
    <name evidence="2" type="ORF">RND15_10120</name>
</gene>
<name>A0ABU2XCF6_9ACTN</name>
<organism evidence="2 3">
    <name type="scientific">Streptomyces lonegramiae</name>
    <dbReference type="NCBI Taxonomy" id="3075524"/>
    <lineage>
        <taxon>Bacteria</taxon>
        <taxon>Bacillati</taxon>
        <taxon>Actinomycetota</taxon>
        <taxon>Actinomycetes</taxon>
        <taxon>Kitasatosporales</taxon>
        <taxon>Streptomycetaceae</taxon>
        <taxon>Streptomyces</taxon>
    </lineage>
</organism>
<protein>
    <submittedName>
        <fullName evidence="2">Uncharacterized protein</fullName>
    </submittedName>
</protein>
<dbReference type="Proteomes" id="UP001180754">
    <property type="component" value="Unassembled WGS sequence"/>
</dbReference>
<evidence type="ECO:0000313" key="3">
    <source>
        <dbReference type="Proteomes" id="UP001180754"/>
    </source>
</evidence>